<name>A0A3N4U1K9_9RHOB</name>
<accession>A0A3N4U1K9</accession>
<evidence type="ECO:0000313" key="3">
    <source>
        <dbReference type="Proteomes" id="UP000269689"/>
    </source>
</evidence>
<evidence type="ECO:0000256" key="1">
    <source>
        <dbReference type="SAM" id="Phobius"/>
    </source>
</evidence>
<protein>
    <recommendedName>
        <fullName evidence="4">Glycerophosphoryl diester phosphodiesterase membrane domain-containing protein</fullName>
    </recommendedName>
</protein>
<feature type="transmembrane region" description="Helical" evidence="1">
    <location>
        <begin position="188"/>
        <end position="209"/>
    </location>
</feature>
<organism evidence="2 3">
    <name type="scientific">Pacificibacter maritimus</name>
    <dbReference type="NCBI Taxonomy" id="762213"/>
    <lineage>
        <taxon>Bacteria</taxon>
        <taxon>Pseudomonadati</taxon>
        <taxon>Pseudomonadota</taxon>
        <taxon>Alphaproteobacteria</taxon>
        <taxon>Rhodobacterales</taxon>
        <taxon>Roseobacteraceae</taxon>
        <taxon>Pacificibacter</taxon>
    </lineage>
</organism>
<reference evidence="2 3" key="1">
    <citation type="submission" date="2018-11" db="EMBL/GenBank/DDBJ databases">
        <title>Genomic Encyclopedia of Type Strains, Phase IV (KMG-IV): sequencing the most valuable type-strain genomes for metagenomic binning, comparative biology and taxonomic classification.</title>
        <authorList>
            <person name="Goeker M."/>
        </authorList>
    </citation>
    <scope>NUCLEOTIDE SEQUENCE [LARGE SCALE GENOMIC DNA]</scope>
    <source>
        <strain evidence="2 3">DSM 104731</strain>
    </source>
</reference>
<proteinExistence type="predicted"/>
<dbReference type="EMBL" id="RKQK01000004">
    <property type="protein sequence ID" value="RPE64703.1"/>
    <property type="molecule type" value="Genomic_DNA"/>
</dbReference>
<evidence type="ECO:0000313" key="2">
    <source>
        <dbReference type="EMBL" id="RPE64703.1"/>
    </source>
</evidence>
<dbReference type="OrthoDB" id="7704812at2"/>
<evidence type="ECO:0008006" key="4">
    <source>
        <dbReference type="Google" id="ProtNLM"/>
    </source>
</evidence>
<feature type="transmembrane region" description="Helical" evidence="1">
    <location>
        <begin position="215"/>
        <end position="238"/>
    </location>
</feature>
<feature type="transmembrane region" description="Helical" evidence="1">
    <location>
        <begin position="59"/>
        <end position="78"/>
    </location>
</feature>
<comment type="caution">
    <text evidence="2">The sequence shown here is derived from an EMBL/GenBank/DDBJ whole genome shotgun (WGS) entry which is preliminary data.</text>
</comment>
<dbReference type="AlphaFoldDB" id="A0A3N4U1K9"/>
<keyword evidence="1" id="KW-1133">Transmembrane helix</keyword>
<dbReference type="Proteomes" id="UP000269689">
    <property type="component" value="Unassembled WGS sequence"/>
</dbReference>
<keyword evidence="1" id="KW-0472">Membrane</keyword>
<feature type="transmembrane region" description="Helical" evidence="1">
    <location>
        <begin position="112"/>
        <end position="134"/>
    </location>
</feature>
<keyword evidence="3" id="KW-1185">Reference proteome</keyword>
<feature type="transmembrane region" description="Helical" evidence="1">
    <location>
        <begin position="140"/>
        <end position="167"/>
    </location>
</feature>
<feature type="transmembrane region" description="Helical" evidence="1">
    <location>
        <begin position="21"/>
        <end position="39"/>
    </location>
</feature>
<dbReference type="RefSeq" id="WP_123793561.1">
    <property type="nucleotide sequence ID" value="NZ_RKQK01000004.1"/>
</dbReference>
<keyword evidence="1" id="KW-0812">Transmembrane</keyword>
<sequence length="248" mass="26812">MTGFLLLKRSVTAVFRNFDDALAISGLLWVALTAVIVFISSFAPEITLAQDAPVSTGSLLWLIVPNLAALIVGIWVAVEWHRFALLGVRPTTIFPQLHMAQTLSYLGHSLKLIVLMVVIAFAIVFVATIIGTFSGVLQPLLAVVPAITLVGAFLIFYRLSPILPAAAIGQSMTLKQAWQRTQSIQKEIYQAVFLLVLATLCAQLPMLVLPGELIALLYSLIVGWIGLMVGVSLLSAIYEMSEGQQGQP</sequence>
<gene>
    <name evidence="2" type="ORF">EDD53_2463</name>
</gene>